<feature type="compositionally biased region" description="Basic and acidic residues" evidence="15">
    <location>
        <begin position="399"/>
        <end position="416"/>
    </location>
</feature>
<dbReference type="GO" id="GO:0048254">
    <property type="term" value="P:snoRNA localization"/>
    <property type="evidence" value="ECO:0007669"/>
    <property type="project" value="TreeGrafter"/>
</dbReference>
<keyword evidence="1" id="KW-1017">Isopeptide bond</keyword>
<feature type="compositionally biased region" description="Acidic residues" evidence="15">
    <location>
        <begin position="473"/>
        <end position="482"/>
    </location>
</feature>
<evidence type="ECO:0000256" key="3">
    <source>
        <dbReference type="ARBA" id="ARBA00022553"/>
    </source>
</evidence>
<evidence type="ECO:0000313" key="17">
    <source>
        <dbReference type="EMBL" id="KAK4242225.1"/>
    </source>
</evidence>
<feature type="region of interest" description="Disordered" evidence="15">
    <location>
        <begin position="239"/>
        <end position="300"/>
    </location>
</feature>
<feature type="region of interest" description="Disordered" evidence="15">
    <location>
        <begin position="399"/>
        <end position="571"/>
    </location>
</feature>
<organism evidence="17 18">
    <name type="scientific">Achaetomium macrosporum</name>
    <dbReference type="NCBI Taxonomy" id="79813"/>
    <lineage>
        <taxon>Eukaryota</taxon>
        <taxon>Fungi</taxon>
        <taxon>Dikarya</taxon>
        <taxon>Ascomycota</taxon>
        <taxon>Pezizomycotina</taxon>
        <taxon>Sordariomycetes</taxon>
        <taxon>Sordariomycetidae</taxon>
        <taxon>Sordariales</taxon>
        <taxon>Chaetomiaceae</taxon>
        <taxon>Achaetomium</taxon>
    </lineage>
</organism>
<dbReference type="InterPro" id="IPR057721">
    <property type="entry name" value="BCD1_alpha/beta"/>
</dbReference>
<comment type="subunit">
    <text evidence="10">Interacts with FBL, SNU13, NOP58, NUFIP1, RUVBL1, RUVBL2 and TAF9. Interacts (via HIT-type zinc finger) with the RUVBL1/RUVBL2 complex in the presence of ADP.</text>
</comment>
<evidence type="ECO:0000256" key="2">
    <source>
        <dbReference type="ARBA" id="ARBA00022517"/>
    </source>
</evidence>
<feature type="compositionally biased region" description="Basic and acidic residues" evidence="15">
    <location>
        <begin position="239"/>
        <end position="251"/>
    </location>
</feature>
<dbReference type="SUPFAM" id="SSF144232">
    <property type="entry name" value="HIT/MYND zinc finger-like"/>
    <property type="match status" value="1"/>
</dbReference>
<evidence type="ECO:0000256" key="13">
    <source>
        <dbReference type="PROSITE-ProRule" id="PRU00453"/>
    </source>
</evidence>
<dbReference type="Gene3D" id="3.30.60.190">
    <property type="match status" value="1"/>
</dbReference>
<reference evidence="17" key="1">
    <citation type="journal article" date="2023" name="Mol. Phylogenet. Evol.">
        <title>Genome-scale phylogeny and comparative genomics of the fungal order Sordariales.</title>
        <authorList>
            <person name="Hensen N."/>
            <person name="Bonometti L."/>
            <person name="Westerberg I."/>
            <person name="Brannstrom I.O."/>
            <person name="Guillou S."/>
            <person name="Cros-Aarteil S."/>
            <person name="Calhoun S."/>
            <person name="Haridas S."/>
            <person name="Kuo A."/>
            <person name="Mondo S."/>
            <person name="Pangilinan J."/>
            <person name="Riley R."/>
            <person name="LaButti K."/>
            <person name="Andreopoulos B."/>
            <person name="Lipzen A."/>
            <person name="Chen C."/>
            <person name="Yan M."/>
            <person name="Daum C."/>
            <person name="Ng V."/>
            <person name="Clum A."/>
            <person name="Steindorff A."/>
            <person name="Ohm R.A."/>
            <person name="Martin F."/>
            <person name="Silar P."/>
            <person name="Natvig D.O."/>
            <person name="Lalanne C."/>
            <person name="Gautier V."/>
            <person name="Ament-Velasquez S.L."/>
            <person name="Kruys A."/>
            <person name="Hutchinson M.I."/>
            <person name="Powell A.J."/>
            <person name="Barry K."/>
            <person name="Miller A.N."/>
            <person name="Grigoriev I.V."/>
            <person name="Debuchy R."/>
            <person name="Gladieux P."/>
            <person name="Hiltunen Thoren M."/>
            <person name="Johannesson H."/>
        </authorList>
    </citation>
    <scope>NUCLEOTIDE SEQUENCE</scope>
    <source>
        <strain evidence="17">CBS 532.94</strain>
    </source>
</reference>
<evidence type="ECO:0000256" key="12">
    <source>
        <dbReference type="ARBA" id="ARBA00077531"/>
    </source>
</evidence>
<sequence length="571" mass="63907">MSGTVLSTLCGICHAQPPKYKCPRCGARTCSVPCIQKHKARADCDGVRNPRAFMPLSQLKTEAGIDHDFNFLTSIERARERAEKDIIEARRLLSEKDLRPPNEDKLYQKIWHGDELRHVPVRPQVHVKHGRPKQGSSFVDSGGFDKHVRRRLRHLNIETVMMPKGMARQRENKTSFNRRTQTINWQVEWLVYGASQLGLPRLQADQQQQQPLRVMYKGLEGTPLNTALATALEWHRGQLDRQAREQQHDPEGSDNNELDDSPPRKKRKSHHHRHKRSENKPSLLPVSSPPPTVQDPTTCTWPAAPYPAQYPLTSAWSQTSITSPSVPTTLEEQLSSTWRFYLLKAGRPMPNPKTLIPLAATENLTGVLAGRTVVEFPTVVVMPSSSTVPWGYVIGDPAERRRQPRVEGRPEEEGRVRGYAGGRGDGRDHGRKRPFDEGIDRNHHRNADARGGKRVRFENGRPPPAREAVVAEPDSDDDEIEEGEVRSDENEVMAEPDGRVSGEAVELDGESSSESESESEDESDSGSDSSATIAEDREQQQEEEEEGGIRATEGVKVQGGLVDYGSSDDSD</sequence>
<dbReference type="FunFam" id="3.30.60.190:FF:000001">
    <property type="entry name" value="box C/D snoRNA protein 1"/>
    <property type="match status" value="1"/>
</dbReference>
<dbReference type="GO" id="GO:0000492">
    <property type="term" value="P:box C/D snoRNP assembly"/>
    <property type="evidence" value="ECO:0007669"/>
    <property type="project" value="TreeGrafter"/>
</dbReference>
<keyword evidence="6" id="KW-0862">Zinc</keyword>
<name>A0AAN7HHG4_9PEZI</name>
<dbReference type="PANTHER" id="PTHR13483">
    <property type="entry name" value="BOX C_D SNORNA PROTEIN 1-RELATED"/>
    <property type="match status" value="1"/>
</dbReference>
<dbReference type="EMBL" id="MU860011">
    <property type="protein sequence ID" value="KAK4242225.1"/>
    <property type="molecule type" value="Genomic_DNA"/>
</dbReference>
<proteinExistence type="inferred from homology"/>
<keyword evidence="5 13" id="KW-0863">Zinc-finger</keyword>
<feature type="compositionally biased region" description="Acidic residues" evidence="15">
    <location>
        <begin position="505"/>
        <end position="525"/>
    </location>
</feature>
<evidence type="ECO:0000256" key="5">
    <source>
        <dbReference type="ARBA" id="ARBA00022771"/>
    </source>
</evidence>
<keyword evidence="2" id="KW-0690">Ribosome biogenesis</keyword>
<evidence type="ECO:0000259" key="16">
    <source>
        <dbReference type="PROSITE" id="PS51083"/>
    </source>
</evidence>
<evidence type="ECO:0000256" key="7">
    <source>
        <dbReference type="ARBA" id="ARBA00022843"/>
    </source>
</evidence>
<gene>
    <name evidence="17" type="ORF">C8A03DRAFT_40494</name>
</gene>
<dbReference type="PROSITE" id="PS51083">
    <property type="entry name" value="ZF_HIT"/>
    <property type="match status" value="1"/>
</dbReference>
<evidence type="ECO:0000256" key="11">
    <source>
        <dbReference type="ARBA" id="ARBA00068630"/>
    </source>
</evidence>
<dbReference type="Pfam" id="PF25790">
    <property type="entry name" value="BCD1"/>
    <property type="match status" value="1"/>
</dbReference>
<evidence type="ECO:0000256" key="4">
    <source>
        <dbReference type="ARBA" id="ARBA00022723"/>
    </source>
</evidence>
<feature type="compositionally biased region" description="Basic residues" evidence="15">
    <location>
        <begin position="264"/>
        <end position="277"/>
    </location>
</feature>
<comment type="similarity">
    <text evidence="9">Belongs to the BCD1 family.</text>
</comment>
<dbReference type="Pfam" id="PF04438">
    <property type="entry name" value="zf-HIT"/>
    <property type="match status" value="1"/>
</dbReference>
<evidence type="ECO:0000256" key="8">
    <source>
        <dbReference type="ARBA" id="ARBA00049598"/>
    </source>
</evidence>
<dbReference type="InterPro" id="IPR007529">
    <property type="entry name" value="Znf_HIT"/>
</dbReference>
<feature type="coiled-coil region" evidence="14">
    <location>
        <begin position="72"/>
        <end position="99"/>
    </location>
</feature>
<dbReference type="GO" id="GO:0005634">
    <property type="term" value="C:nucleus"/>
    <property type="evidence" value="ECO:0007669"/>
    <property type="project" value="TreeGrafter"/>
</dbReference>
<dbReference type="InterPro" id="IPR051639">
    <property type="entry name" value="BCD1"/>
</dbReference>
<evidence type="ECO:0000256" key="10">
    <source>
        <dbReference type="ARBA" id="ARBA00061949"/>
    </source>
</evidence>
<dbReference type="Proteomes" id="UP001303760">
    <property type="component" value="Unassembled WGS sequence"/>
</dbReference>
<evidence type="ECO:0000256" key="6">
    <source>
        <dbReference type="ARBA" id="ARBA00022833"/>
    </source>
</evidence>
<evidence type="ECO:0000256" key="15">
    <source>
        <dbReference type="SAM" id="MobiDB-lite"/>
    </source>
</evidence>
<keyword evidence="3" id="KW-0597">Phosphoprotein</keyword>
<keyword evidence="4" id="KW-0479">Metal-binding</keyword>
<dbReference type="CDD" id="cd23023">
    <property type="entry name" value="zf-HIT_BCD1"/>
    <property type="match status" value="1"/>
</dbReference>
<evidence type="ECO:0000256" key="9">
    <source>
        <dbReference type="ARBA" id="ARBA00049654"/>
    </source>
</evidence>
<dbReference type="AlphaFoldDB" id="A0AAN7HHG4"/>
<dbReference type="GO" id="GO:0000463">
    <property type="term" value="P:maturation of LSU-rRNA from tricistronic rRNA transcript (SSU-rRNA, 5.8S rRNA, LSU-rRNA)"/>
    <property type="evidence" value="ECO:0007669"/>
    <property type="project" value="TreeGrafter"/>
</dbReference>
<feature type="domain" description="HIT-type" evidence="16">
    <location>
        <begin position="10"/>
        <end position="44"/>
    </location>
</feature>
<comment type="function">
    <text evidence="8">Required for box C/D snoRNAs accumulation involved in snoRNA processing, snoRNA transport to the nucleolus and ribosome biogenesis.</text>
</comment>
<comment type="caution">
    <text evidence="17">The sequence shown here is derived from an EMBL/GenBank/DDBJ whole genome shotgun (WGS) entry which is preliminary data.</text>
</comment>
<dbReference type="GO" id="GO:0008270">
    <property type="term" value="F:zinc ion binding"/>
    <property type="evidence" value="ECO:0007669"/>
    <property type="project" value="UniProtKB-UniRule"/>
</dbReference>
<evidence type="ECO:0000313" key="18">
    <source>
        <dbReference type="Proteomes" id="UP001303760"/>
    </source>
</evidence>
<evidence type="ECO:0000256" key="1">
    <source>
        <dbReference type="ARBA" id="ARBA00022499"/>
    </source>
</evidence>
<protein>
    <recommendedName>
        <fullName evidence="11">Box C/D snoRNA protein 1</fullName>
    </recommendedName>
    <alternativeName>
        <fullName evidence="12">Zinc finger HIT domain-containing protein 6</fullName>
    </alternativeName>
</protein>
<reference evidence="17" key="2">
    <citation type="submission" date="2023-05" db="EMBL/GenBank/DDBJ databases">
        <authorList>
            <consortium name="Lawrence Berkeley National Laboratory"/>
            <person name="Steindorff A."/>
            <person name="Hensen N."/>
            <person name="Bonometti L."/>
            <person name="Westerberg I."/>
            <person name="Brannstrom I.O."/>
            <person name="Guillou S."/>
            <person name="Cros-Aarteil S."/>
            <person name="Calhoun S."/>
            <person name="Haridas S."/>
            <person name="Kuo A."/>
            <person name="Mondo S."/>
            <person name="Pangilinan J."/>
            <person name="Riley R."/>
            <person name="Labutti K."/>
            <person name="Andreopoulos B."/>
            <person name="Lipzen A."/>
            <person name="Chen C."/>
            <person name="Yanf M."/>
            <person name="Daum C."/>
            <person name="Ng V."/>
            <person name="Clum A."/>
            <person name="Ohm R."/>
            <person name="Martin F."/>
            <person name="Silar P."/>
            <person name="Natvig D."/>
            <person name="Lalanne C."/>
            <person name="Gautier V."/>
            <person name="Ament-Velasquez S.L."/>
            <person name="Kruys A."/>
            <person name="Hutchinson M.I."/>
            <person name="Powell A.J."/>
            <person name="Barry K."/>
            <person name="Miller A.N."/>
            <person name="Grigoriev I.V."/>
            <person name="Debuchy R."/>
            <person name="Gladieux P."/>
            <person name="Thoren M.H."/>
            <person name="Johannesson H."/>
        </authorList>
    </citation>
    <scope>NUCLEOTIDE SEQUENCE</scope>
    <source>
        <strain evidence="17">CBS 532.94</strain>
    </source>
</reference>
<feature type="compositionally biased region" description="Basic and acidic residues" evidence="15">
    <location>
        <begin position="424"/>
        <end position="459"/>
    </location>
</feature>
<keyword evidence="18" id="KW-1185">Reference proteome</keyword>
<dbReference type="PANTHER" id="PTHR13483:SF11">
    <property type="entry name" value="ZINC FINGER HIT DOMAIN-CONTAINING PROTEIN 3"/>
    <property type="match status" value="1"/>
</dbReference>
<dbReference type="GO" id="GO:0070761">
    <property type="term" value="C:pre-snoRNP complex"/>
    <property type="evidence" value="ECO:0007669"/>
    <property type="project" value="TreeGrafter"/>
</dbReference>
<accession>A0AAN7HHG4</accession>
<keyword evidence="7" id="KW-0832">Ubl conjugation</keyword>
<evidence type="ECO:0000256" key="14">
    <source>
        <dbReference type="SAM" id="Coils"/>
    </source>
</evidence>
<keyword evidence="14" id="KW-0175">Coiled coil</keyword>